<feature type="coiled-coil region" evidence="1">
    <location>
        <begin position="33"/>
        <end position="60"/>
    </location>
</feature>
<feature type="region of interest" description="Disordered" evidence="2">
    <location>
        <begin position="1441"/>
        <end position="1470"/>
    </location>
</feature>
<name>A0A8T0FKK7_ARGBR</name>
<dbReference type="Proteomes" id="UP000807504">
    <property type="component" value="Unassembled WGS sequence"/>
</dbReference>
<feature type="region of interest" description="Disordered" evidence="2">
    <location>
        <begin position="1223"/>
        <end position="1247"/>
    </location>
</feature>
<protein>
    <submittedName>
        <fullName evidence="3">Uncharacterized protein</fullName>
    </submittedName>
</protein>
<sequence>MKAISKEMRKRQKHFPWLKTFIKEFLKTYPNCKKTLQYLVENIEKEIKELRTGLKQKTEALFETVNDMYLHFWWKIHWRKSSQWKNYWCQGTTHSNHDSEMLKCFGNLLKSLIYLGIILSQRASNSVWINRVLQAINILPVNDEIVYDALLQLHYLKKKYRNSYTEILRHILCSQIILNFSEPAIYIKSLLLFRRLKNSLDDEVAKASLISTASKIKPPSNLVPWLASLEIYVDANKNIVDELFKKNSKQVFQKLYHVLIDSGKDVNSVSLNNVENLKSKKKCQNEEFGREKEEKSLLRMVVDSPDSLNKNVNSNIQPFENMNMNEKDKQFKRILLLPDLYSQNISTKNRKPKKKKKSKVKNDAVDTNKAKKNTGVKSKDASKNSKSSNKSKKSQKKKKCKKRNNSGSVIPDNKKNHSCNMETHSNEINSSCIDDSVSVKLSSSGTENQLSETDKVKYTVCRENSEDKISNKIELSCKLPNLLMNYEICTSAEENEMKRREASSCPQEETGEDVLVPDTCQNDVNSIVPFNLDSWIPSKDDTSRDTSISNDGSLVSDKYLYASITEAKMHQNNQSDYSNSPINDSSLEYINDSEVSRDTFVSNDGSQISDKYPYVSLIDIRKNKKLSLCLKSDDSNSSSDYSITGNINDSEISQDTCISNDGSQISNKIPYVSLIDIRKTKNLSSYQKSDCSNSSFDNSFIESINSNEMSEDIFISKEESQISNKDPKGIEEVDVITHHHIDSNYDHDLESVKNGVFNENSNNTLYNDLCITENKKDESQNIQIGSHHEANGNKDSELPSDETIIQTKEFRKSQLPLNKHSKARTPSVQQDMININLNTKQNSPTKRKRKETSCNVKKQQKKKYSSDGNKNLVSSKEVDCHQDLETSTKDVSGDTYLNDLSTLLVNHDVIETQENDAISPSTDIDLHHSDKQDLSQFKKHNTSHEKSNILPNKLNEKMPSHTSLANVEEHPCITLSNENHQNDVPACSIETVINEFLESELSKVHTDNLNSVSLTNHVTGKALAENVHSAFQTQSDCFSYKSNGNTPKNDNERNMLSVSSSLTTGNRSIENEVAQSLLSLSVNENSERIALSTNPGHRNKNSNVINSNLNSGNSSFVVDCNIINDFDSRNSSRAGSSVSGDATTIKVVLNLINAKQENCSNLNCQNPNSSGNGFFPACNFSQSLPSSIASVQVMNNSSSSVPICTNNDYFTEPPFFLRRTTNELDTPPDSESHLSMQRLPRAKNMVPSCSEDKTNFILSKSKGRSSTPKNLSRKRQYNEFPHSSESANEWQVNQCDLNSSFSNIPTVQTEYCENVLSSWNGHQKGNIYSAKGNQNKELISRFGDHSAPIGGNNVLQTHSQASLYRNSRPSIYSDESEDELSVGTMSLLSGEETDHSLLKAVDAISPKTPLRKKNKNKTKKLFREEKWALDTLNAESSVDEKSMILKEPTPQKKKRQKKIVRNAKKPKATMNHDYNLRSRKLLIPPTKLKSYIT</sequence>
<evidence type="ECO:0000313" key="4">
    <source>
        <dbReference type="Proteomes" id="UP000807504"/>
    </source>
</evidence>
<gene>
    <name evidence="3" type="ORF">HNY73_003440</name>
</gene>
<keyword evidence="4" id="KW-1185">Reference proteome</keyword>
<feature type="region of interest" description="Disordered" evidence="2">
    <location>
        <begin position="837"/>
        <end position="872"/>
    </location>
</feature>
<dbReference type="EMBL" id="JABXBU010000003">
    <property type="protein sequence ID" value="KAF8791754.1"/>
    <property type="molecule type" value="Genomic_DNA"/>
</dbReference>
<evidence type="ECO:0000313" key="3">
    <source>
        <dbReference type="EMBL" id="KAF8791754.1"/>
    </source>
</evidence>
<feature type="compositionally biased region" description="Basic residues" evidence="2">
    <location>
        <begin position="1451"/>
        <end position="1467"/>
    </location>
</feature>
<accession>A0A8T0FKK7</accession>
<reference evidence="3" key="1">
    <citation type="journal article" date="2020" name="bioRxiv">
        <title>Chromosome-level reference genome of the European wasp spider Argiope bruennichi: a resource for studies on range expansion and evolutionary adaptation.</title>
        <authorList>
            <person name="Sheffer M.M."/>
            <person name="Hoppe A."/>
            <person name="Krehenwinkel H."/>
            <person name="Uhl G."/>
            <person name="Kuss A.W."/>
            <person name="Jensen L."/>
            <person name="Jensen C."/>
            <person name="Gillespie R.G."/>
            <person name="Hoff K.J."/>
            <person name="Prost S."/>
        </authorList>
    </citation>
    <scope>NUCLEOTIDE SEQUENCE</scope>
</reference>
<comment type="caution">
    <text evidence="3">The sequence shown here is derived from an EMBL/GenBank/DDBJ whole genome shotgun (WGS) entry which is preliminary data.</text>
</comment>
<feature type="region of interest" description="Disordered" evidence="2">
    <location>
        <begin position="345"/>
        <end position="423"/>
    </location>
</feature>
<feature type="compositionally biased region" description="Basic residues" evidence="2">
    <location>
        <begin position="389"/>
        <end position="404"/>
    </location>
</feature>
<proteinExistence type="predicted"/>
<organism evidence="3 4">
    <name type="scientific">Argiope bruennichi</name>
    <name type="common">Wasp spider</name>
    <name type="synonym">Aranea bruennichi</name>
    <dbReference type="NCBI Taxonomy" id="94029"/>
    <lineage>
        <taxon>Eukaryota</taxon>
        <taxon>Metazoa</taxon>
        <taxon>Ecdysozoa</taxon>
        <taxon>Arthropoda</taxon>
        <taxon>Chelicerata</taxon>
        <taxon>Arachnida</taxon>
        <taxon>Araneae</taxon>
        <taxon>Araneomorphae</taxon>
        <taxon>Entelegynae</taxon>
        <taxon>Araneoidea</taxon>
        <taxon>Araneidae</taxon>
        <taxon>Argiope</taxon>
    </lineage>
</organism>
<evidence type="ECO:0000256" key="2">
    <source>
        <dbReference type="SAM" id="MobiDB-lite"/>
    </source>
</evidence>
<feature type="compositionally biased region" description="Basic and acidic residues" evidence="2">
    <location>
        <begin position="360"/>
        <end position="369"/>
    </location>
</feature>
<feature type="compositionally biased region" description="Basic residues" evidence="2">
    <location>
        <begin position="348"/>
        <end position="359"/>
    </location>
</feature>
<evidence type="ECO:0000256" key="1">
    <source>
        <dbReference type="SAM" id="Coils"/>
    </source>
</evidence>
<reference evidence="3" key="2">
    <citation type="submission" date="2020-06" db="EMBL/GenBank/DDBJ databases">
        <authorList>
            <person name="Sheffer M."/>
        </authorList>
    </citation>
    <scope>NUCLEOTIDE SEQUENCE</scope>
</reference>
<keyword evidence="1" id="KW-0175">Coiled coil</keyword>